<evidence type="ECO:0000313" key="3">
    <source>
        <dbReference type="Proteomes" id="UP001218218"/>
    </source>
</evidence>
<organism evidence="2 3">
    <name type="scientific">Mycena albidolilacea</name>
    <dbReference type="NCBI Taxonomy" id="1033008"/>
    <lineage>
        <taxon>Eukaryota</taxon>
        <taxon>Fungi</taxon>
        <taxon>Dikarya</taxon>
        <taxon>Basidiomycota</taxon>
        <taxon>Agaricomycotina</taxon>
        <taxon>Agaricomycetes</taxon>
        <taxon>Agaricomycetidae</taxon>
        <taxon>Agaricales</taxon>
        <taxon>Marasmiineae</taxon>
        <taxon>Mycenaceae</taxon>
        <taxon>Mycena</taxon>
    </lineage>
</organism>
<feature type="compositionally biased region" description="Polar residues" evidence="1">
    <location>
        <begin position="306"/>
        <end position="316"/>
    </location>
</feature>
<evidence type="ECO:0000313" key="2">
    <source>
        <dbReference type="EMBL" id="KAJ7300384.1"/>
    </source>
</evidence>
<dbReference type="EMBL" id="JARIHO010000173">
    <property type="protein sequence ID" value="KAJ7300384.1"/>
    <property type="molecule type" value="Genomic_DNA"/>
</dbReference>
<proteinExistence type="predicted"/>
<comment type="caution">
    <text evidence="2">The sequence shown here is derived from an EMBL/GenBank/DDBJ whole genome shotgun (WGS) entry which is preliminary data.</text>
</comment>
<accession>A0AAD6YW60</accession>
<evidence type="ECO:0000256" key="1">
    <source>
        <dbReference type="SAM" id="MobiDB-lite"/>
    </source>
</evidence>
<dbReference type="Proteomes" id="UP001218218">
    <property type="component" value="Unassembled WGS sequence"/>
</dbReference>
<feature type="region of interest" description="Disordered" evidence="1">
    <location>
        <begin position="290"/>
        <end position="316"/>
    </location>
</feature>
<reference evidence="2" key="1">
    <citation type="submission" date="2023-03" db="EMBL/GenBank/DDBJ databases">
        <title>Massive genome expansion in bonnet fungi (Mycena s.s.) driven by repeated elements and novel gene families across ecological guilds.</title>
        <authorList>
            <consortium name="Lawrence Berkeley National Laboratory"/>
            <person name="Harder C.B."/>
            <person name="Miyauchi S."/>
            <person name="Viragh M."/>
            <person name="Kuo A."/>
            <person name="Thoen E."/>
            <person name="Andreopoulos B."/>
            <person name="Lu D."/>
            <person name="Skrede I."/>
            <person name="Drula E."/>
            <person name="Henrissat B."/>
            <person name="Morin E."/>
            <person name="Kohler A."/>
            <person name="Barry K."/>
            <person name="LaButti K."/>
            <person name="Morin E."/>
            <person name="Salamov A."/>
            <person name="Lipzen A."/>
            <person name="Mereny Z."/>
            <person name="Hegedus B."/>
            <person name="Baldrian P."/>
            <person name="Stursova M."/>
            <person name="Weitz H."/>
            <person name="Taylor A."/>
            <person name="Grigoriev I.V."/>
            <person name="Nagy L.G."/>
            <person name="Martin F."/>
            <person name="Kauserud H."/>
        </authorList>
    </citation>
    <scope>NUCLEOTIDE SEQUENCE</scope>
    <source>
        <strain evidence="2">CBHHK002</strain>
    </source>
</reference>
<dbReference type="AlphaFoldDB" id="A0AAD6YW60"/>
<keyword evidence="3" id="KW-1185">Reference proteome</keyword>
<name>A0AAD6YW60_9AGAR</name>
<gene>
    <name evidence="2" type="ORF">DFH08DRAFT_1000784</name>
</gene>
<protein>
    <submittedName>
        <fullName evidence="2">Uncharacterized protein</fullName>
    </submittedName>
</protein>
<sequence length="316" mass="35430">MSDRSLEITKNTGDISFAELVYLRETLSQKEYKSLNTPSLEAAALDLLTLVEYHAICYWEFSQHRYVSVYNPITVNLGAAISCSSDNRLEDLVEIAILLRTDSGIKISRWYTGYSGVVMENGWTRYQDQDSWFNQANHIFKRLGISSNFEDYVLLEDVFFCLSIPLTTADPPESFLFLCPPTDFQIGPSSCKWPECPAYWSFDPTGADPLSLEDAANLGFPSLKLFIGIEACSWDANVYAGIRDFHQAKGFDTDSQDVTQHLGHPLDEFSSKIDTPFAHITDDNFRLASNGNAPTQVTTEEESGNVFESTNINNGN</sequence>